<feature type="region of interest" description="Disordered" evidence="1">
    <location>
        <begin position="163"/>
        <end position="201"/>
    </location>
</feature>
<feature type="compositionally biased region" description="Basic and acidic residues" evidence="1">
    <location>
        <begin position="163"/>
        <end position="178"/>
    </location>
</feature>
<accession>A0ABY0QH99</accession>
<evidence type="ECO:0000313" key="3">
    <source>
        <dbReference type="Proteomes" id="UP000198803"/>
    </source>
</evidence>
<dbReference type="RefSeq" id="WP_091977238.1">
    <property type="nucleotide sequence ID" value="NZ_LT629693.1"/>
</dbReference>
<feature type="compositionally biased region" description="Low complexity" evidence="1">
    <location>
        <begin position="180"/>
        <end position="201"/>
    </location>
</feature>
<sequence>MSVTNTVKTTAPAVIKLIEGEKAITKALESIKARGASLQRDIHTAACSVLSHVGKHKDVRLVTKLLESMPDMSRKNALKAWFEHHGPVAFSEKGEIKYAPENRMLLGNAMAKPFWAFKPEAAYVPMDVSASFDSFIKKLEKDHKETGRDHTALVSQLLKLRPDTDETAKRDSQNEKVAKAPKAPKVTAPAPVEAPKVAVAA</sequence>
<keyword evidence="3" id="KW-1185">Reference proteome</keyword>
<gene>
    <name evidence="2" type="ORF">SAMN05444163_8089</name>
</gene>
<reference evidence="2 3" key="1">
    <citation type="submission" date="2016-10" db="EMBL/GenBank/DDBJ databases">
        <authorList>
            <person name="Varghese N."/>
            <person name="Submissions S."/>
        </authorList>
    </citation>
    <scope>NUCLEOTIDE SEQUENCE [LARGE SCALE GENOMIC DNA]</scope>
    <source>
        <strain evidence="2 3">GAS524</strain>
    </source>
</reference>
<dbReference type="Proteomes" id="UP000198803">
    <property type="component" value="Chromosome I"/>
</dbReference>
<organism evidence="2 3">
    <name type="scientific">Bradyrhizobium ottawaense</name>
    <dbReference type="NCBI Taxonomy" id="931866"/>
    <lineage>
        <taxon>Bacteria</taxon>
        <taxon>Pseudomonadati</taxon>
        <taxon>Pseudomonadota</taxon>
        <taxon>Alphaproteobacteria</taxon>
        <taxon>Hyphomicrobiales</taxon>
        <taxon>Nitrobacteraceae</taxon>
        <taxon>Bradyrhizobium</taxon>
    </lineage>
</organism>
<evidence type="ECO:0000313" key="2">
    <source>
        <dbReference type="EMBL" id="SDK42905.1"/>
    </source>
</evidence>
<name>A0ABY0QH99_9BRAD</name>
<evidence type="ECO:0000256" key="1">
    <source>
        <dbReference type="SAM" id="MobiDB-lite"/>
    </source>
</evidence>
<protein>
    <recommendedName>
        <fullName evidence="4">HEAT repeat domain-containing protein</fullName>
    </recommendedName>
</protein>
<dbReference type="EMBL" id="LT629693">
    <property type="protein sequence ID" value="SDK42905.1"/>
    <property type="molecule type" value="Genomic_DNA"/>
</dbReference>
<proteinExistence type="predicted"/>
<evidence type="ECO:0008006" key="4">
    <source>
        <dbReference type="Google" id="ProtNLM"/>
    </source>
</evidence>